<sequence length="334" mass="33870">MSLPPTTNSPIFNSSFYLGSNDYLTIADKRYQKLGGTGVFSSLSVAGGLDCGSLTIGGSIVDLSSLSGVTAGTITASKLVMVDANKDVSSFRNLTATNFYGIIQTSAQPNITSLGTLSSLTVSGSIAGTLSTATQPNITSLGTLSSLTVSGSIAGTLSTAAQPNITSLGTLTSLNVSGLISGTLSTATQPNITSLGTLSSLSLSGGGITHTQSAGGNVASFTKSAAVSTFTVGIASSGGACDLRTTTANDLYFGANNTRRFAIKSGGNVGINTTSPSYQLDVSGSFNSTSFYMNGTLVTATASDLNSACRQQFPQTSTIFYDEVAAIHALQRHW</sequence>
<accession>A0A8T1U1F4</accession>
<comment type="caution">
    <text evidence="1">The sequence shown here is derived from an EMBL/GenBank/DDBJ whole genome shotgun (WGS) entry which is preliminary data.</text>
</comment>
<evidence type="ECO:0008006" key="3">
    <source>
        <dbReference type="Google" id="ProtNLM"/>
    </source>
</evidence>
<dbReference type="OrthoDB" id="128763at2759"/>
<evidence type="ECO:0000313" key="2">
    <source>
        <dbReference type="Proteomes" id="UP000688947"/>
    </source>
</evidence>
<organism evidence="1 2">
    <name type="scientific">Phytophthora cactorum</name>
    <dbReference type="NCBI Taxonomy" id="29920"/>
    <lineage>
        <taxon>Eukaryota</taxon>
        <taxon>Sar</taxon>
        <taxon>Stramenopiles</taxon>
        <taxon>Oomycota</taxon>
        <taxon>Peronosporomycetes</taxon>
        <taxon>Peronosporales</taxon>
        <taxon>Peronosporaceae</taxon>
        <taxon>Phytophthora</taxon>
    </lineage>
</organism>
<evidence type="ECO:0000313" key="1">
    <source>
        <dbReference type="EMBL" id="KAG6951691.1"/>
    </source>
</evidence>
<dbReference type="EMBL" id="JAENGZ010000988">
    <property type="protein sequence ID" value="KAG6951691.1"/>
    <property type="molecule type" value="Genomic_DNA"/>
</dbReference>
<dbReference type="VEuPathDB" id="FungiDB:PC110_g18871"/>
<gene>
    <name evidence="1" type="ORF">JG687_00013452</name>
</gene>
<proteinExistence type="predicted"/>
<dbReference type="Proteomes" id="UP000688947">
    <property type="component" value="Unassembled WGS sequence"/>
</dbReference>
<name>A0A8T1U1F4_9STRA</name>
<protein>
    <recommendedName>
        <fullName evidence="3">Peptidase S74 domain-containing protein</fullName>
    </recommendedName>
</protein>
<reference evidence="1" key="1">
    <citation type="submission" date="2021-01" db="EMBL/GenBank/DDBJ databases">
        <title>Phytophthora aleatoria, a newly-described species from Pinus radiata is distinct from Phytophthora cactorum isolates based on comparative genomics.</title>
        <authorList>
            <person name="Mcdougal R."/>
            <person name="Panda P."/>
            <person name="Williams N."/>
            <person name="Studholme D.J."/>
        </authorList>
    </citation>
    <scope>NUCLEOTIDE SEQUENCE</scope>
    <source>
        <strain evidence="1">NZFS 3830</strain>
    </source>
</reference>
<dbReference type="AlphaFoldDB" id="A0A8T1U1F4"/>